<dbReference type="Proteomes" id="UP001418222">
    <property type="component" value="Unassembled WGS sequence"/>
</dbReference>
<feature type="region of interest" description="Disordered" evidence="1">
    <location>
        <begin position="55"/>
        <end position="106"/>
    </location>
</feature>
<sequence>MAVPIPVPRRNTVSPEPINASSLLHLHLRRNSSSLSTASTPVKFLARPSISTARCSSSSPHSSSSWNHQQEPPSIPARDPIPSTFESKLPPLSEVQQPTTVTPKLPSINPNPPIFINSCCGTTLIRSLLSLPWSHLFPFRLGHRLTPPPDPYFVILGVTDAELYILDTFEDEEYKRNTVEVFLNVSI</sequence>
<organism evidence="2 3">
    <name type="scientific">Platanthera zijinensis</name>
    <dbReference type="NCBI Taxonomy" id="2320716"/>
    <lineage>
        <taxon>Eukaryota</taxon>
        <taxon>Viridiplantae</taxon>
        <taxon>Streptophyta</taxon>
        <taxon>Embryophyta</taxon>
        <taxon>Tracheophyta</taxon>
        <taxon>Spermatophyta</taxon>
        <taxon>Magnoliopsida</taxon>
        <taxon>Liliopsida</taxon>
        <taxon>Asparagales</taxon>
        <taxon>Orchidaceae</taxon>
        <taxon>Orchidoideae</taxon>
        <taxon>Orchideae</taxon>
        <taxon>Orchidinae</taxon>
        <taxon>Platanthera</taxon>
    </lineage>
</organism>
<name>A0AAP0BY45_9ASPA</name>
<accession>A0AAP0BY45</accession>
<protein>
    <submittedName>
        <fullName evidence="2">Uncharacterized protein</fullName>
    </submittedName>
</protein>
<feature type="compositionally biased region" description="Low complexity" evidence="1">
    <location>
        <begin position="56"/>
        <end position="65"/>
    </location>
</feature>
<evidence type="ECO:0000256" key="1">
    <source>
        <dbReference type="SAM" id="MobiDB-lite"/>
    </source>
</evidence>
<evidence type="ECO:0000313" key="3">
    <source>
        <dbReference type="Proteomes" id="UP001418222"/>
    </source>
</evidence>
<evidence type="ECO:0000313" key="2">
    <source>
        <dbReference type="EMBL" id="KAK8954434.1"/>
    </source>
</evidence>
<proteinExistence type="predicted"/>
<gene>
    <name evidence="2" type="ORF">KSP39_PZI001732</name>
</gene>
<reference evidence="2 3" key="1">
    <citation type="journal article" date="2022" name="Nat. Plants">
        <title>Genomes of leafy and leafless Platanthera orchids illuminate the evolution of mycoheterotrophy.</title>
        <authorList>
            <person name="Li M.H."/>
            <person name="Liu K.W."/>
            <person name="Li Z."/>
            <person name="Lu H.C."/>
            <person name="Ye Q.L."/>
            <person name="Zhang D."/>
            <person name="Wang J.Y."/>
            <person name="Li Y.F."/>
            <person name="Zhong Z.M."/>
            <person name="Liu X."/>
            <person name="Yu X."/>
            <person name="Liu D.K."/>
            <person name="Tu X.D."/>
            <person name="Liu B."/>
            <person name="Hao Y."/>
            <person name="Liao X.Y."/>
            <person name="Jiang Y.T."/>
            <person name="Sun W.H."/>
            <person name="Chen J."/>
            <person name="Chen Y.Q."/>
            <person name="Ai Y."/>
            <person name="Zhai J.W."/>
            <person name="Wu S.S."/>
            <person name="Zhou Z."/>
            <person name="Hsiao Y.Y."/>
            <person name="Wu W.L."/>
            <person name="Chen Y.Y."/>
            <person name="Lin Y.F."/>
            <person name="Hsu J.L."/>
            <person name="Li C.Y."/>
            <person name="Wang Z.W."/>
            <person name="Zhao X."/>
            <person name="Zhong W.Y."/>
            <person name="Ma X.K."/>
            <person name="Ma L."/>
            <person name="Huang J."/>
            <person name="Chen G.Z."/>
            <person name="Huang M.Z."/>
            <person name="Huang L."/>
            <person name="Peng D.H."/>
            <person name="Luo Y.B."/>
            <person name="Zou S.Q."/>
            <person name="Chen S.P."/>
            <person name="Lan S."/>
            <person name="Tsai W.C."/>
            <person name="Van de Peer Y."/>
            <person name="Liu Z.J."/>
        </authorList>
    </citation>
    <scope>NUCLEOTIDE SEQUENCE [LARGE SCALE GENOMIC DNA]</scope>
    <source>
        <strain evidence="2">Lor287</strain>
    </source>
</reference>
<comment type="caution">
    <text evidence="2">The sequence shown here is derived from an EMBL/GenBank/DDBJ whole genome shotgun (WGS) entry which is preliminary data.</text>
</comment>
<dbReference type="AlphaFoldDB" id="A0AAP0BY45"/>
<dbReference type="EMBL" id="JBBWWQ010000002">
    <property type="protein sequence ID" value="KAK8954434.1"/>
    <property type="molecule type" value="Genomic_DNA"/>
</dbReference>
<keyword evidence="3" id="KW-1185">Reference proteome</keyword>